<proteinExistence type="predicted"/>
<organism evidence="2 3">
    <name type="scientific">Staphylococcus aureus</name>
    <dbReference type="NCBI Taxonomy" id="1280"/>
    <lineage>
        <taxon>Bacteria</taxon>
        <taxon>Bacillati</taxon>
        <taxon>Bacillota</taxon>
        <taxon>Bacilli</taxon>
        <taxon>Bacillales</taxon>
        <taxon>Staphylococcaceae</taxon>
        <taxon>Staphylococcus</taxon>
    </lineage>
</organism>
<feature type="transmembrane region" description="Helical" evidence="1">
    <location>
        <begin position="115"/>
        <end position="133"/>
    </location>
</feature>
<feature type="transmembrane region" description="Helical" evidence="1">
    <location>
        <begin position="230"/>
        <end position="249"/>
    </location>
</feature>
<keyword evidence="1" id="KW-0472">Membrane</keyword>
<protein>
    <submittedName>
        <fullName evidence="2">Membrane protein</fullName>
    </submittedName>
</protein>
<dbReference type="Pfam" id="PF04018">
    <property type="entry name" value="VCA0040-like"/>
    <property type="match status" value="1"/>
</dbReference>
<dbReference type="PANTHER" id="PTHR37308">
    <property type="entry name" value="INTEGRAL MEMBRANE PROTEIN"/>
    <property type="match status" value="1"/>
</dbReference>
<evidence type="ECO:0000313" key="2">
    <source>
        <dbReference type="EMBL" id="SUK37548.1"/>
    </source>
</evidence>
<dbReference type="InterPro" id="IPR007163">
    <property type="entry name" value="VCA0040-like"/>
</dbReference>
<dbReference type="PANTHER" id="PTHR37308:SF1">
    <property type="entry name" value="POLYPRENYL-PHOSPHATE TRANSPORTER"/>
    <property type="match status" value="1"/>
</dbReference>
<feature type="transmembrane region" description="Helical" evidence="1">
    <location>
        <begin position="84"/>
        <end position="103"/>
    </location>
</feature>
<dbReference type="EMBL" id="UHAP01000001">
    <property type="protein sequence ID" value="SUK37548.1"/>
    <property type="molecule type" value="Genomic_DNA"/>
</dbReference>
<feature type="transmembrane region" description="Helical" evidence="1">
    <location>
        <begin position="20"/>
        <end position="39"/>
    </location>
</feature>
<dbReference type="AlphaFoldDB" id="A0A380DPJ3"/>
<feature type="transmembrane region" description="Helical" evidence="1">
    <location>
        <begin position="145"/>
        <end position="167"/>
    </location>
</feature>
<evidence type="ECO:0000313" key="3">
    <source>
        <dbReference type="Proteomes" id="UP000255091"/>
    </source>
</evidence>
<feature type="transmembrane region" description="Helical" evidence="1">
    <location>
        <begin position="51"/>
        <end position="72"/>
    </location>
</feature>
<feature type="transmembrane region" description="Helical" evidence="1">
    <location>
        <begin position="199"/>
        <end position="218"/>
    </location>
</feature>
<feature type="transmembrane region" description="Helical" evidence="1">
    <location>
        <begin position="174"/>
        <end position="193"/>
    </location>
</feature>
<accession>A0A380DPJ3</accession>
<name>A0A380DPJ3_STAAU</name>
<reference evidence="2 3" key="1">
    <citation type="submission" date="2018-06" db="EMBL/GenBank/DDBJ databases">
        <authorList>
            <consortium name="Pathogen Informatics"/>
            <person name="Doyle S."/>
        </authorList>
    </citation>
    <scope>NUCLEOTIDE SEQUENCE [LARGE SCALE GENOMIC DNA]</scope>
    <source>
        <strain evidence="2 3">NCTC6133</strain>
    </source>
</reference>
<sequence length="296" mass="32338">MQQFKWINILKGFAMGTSDLVPGVSGGTIALLLGIYNQFIASISGIFSRRFWPSFTFLIPIIIGILLAMGSLSNLFNYLLSQHHIPTMFFFGGLIIGIVPYLLKISNYKTSFTTKHYMMVIAGIAILIVITLMNNGDKHAGETLTLSTGLIIKYFIAGMCASSAMLLPGISGSFMLLVFGVYGTVMLAISEVVKLNFAGLPILLAVGFGVLAGFIISSKIIQYFLTHHKLMTFALIIGFVVGSLFAVFPGLPTNIMMWFVSLVVFIIGFIVSLTLGRITAEMNNHFRGDKIYSVSR</sequence>
<keyword evidence="1" id="KW-0812">Transmembrane</keyword>
<evidence type="ECO:0000256" key="1">
    <source>
        <dbReference type="SAM" id="Phobius"/>
    </source>
</evidence>
<dbReference type="Proteomes" id="UP000255091">
    <property type="component" value="Unassembled WGS sequence"/>
</dbReference>
<gene>
    <name evidence="2" type="ORF">NCTC6133_00987</name>
</gene>
<keyword evidence="1" id="KW-1133">Transmembrane helix</keyword>
<feature type="transmembrane region" description="Helical" evidence="1">
    <location>
        <begin position="255"/>
        <end position="275"/>
    </location>
</feature>